<dbReference type="AlphaFoldDB" id="A0AAP2CL40"/>
<evidence type="ECO:0000313" key="3">
    <source>
        <dbReference type="Proteomes" id="UP001315686"/>
    </source>
</evidence>
<sequence>MIRRRPPSKPVEEDTRRSFDDFELRLGDVMRGERATLGKSLLDVQRELKIKATYIAAIENSDPSAFESPGFIAGYVRSYARYLGLDPEWAFASFCKEAEFVTVAAGEAGLGRKAKAKTSAGGSTTAKVVAGLGSKMPSGSSAPAKEPNPFREPAVSFAPAGEAMLSRVEPGAIGSTLVLLALIGGLGYGGWAVLQQVQRVDVTPVDQAPGALAQVDPLSGPGLADTSAPEFAGLEPVAPDALDRLYRPQALDTPVMVARDGPIAAIDPGLGGIMSPGQGPEAQRVAALAEAVQLEVAGFAESGLVMVAVRPAWVRVKDAAGKVIFESTMAPGDTYTVPEDAQAPVLRAGAAGGVYFAVDGRVYGPAGPAGTVAGAVDLSREAITGAYQVADLSLDPALAEILDQNGVSAPGGDTLFAQAAPVQPPVLGLANPGADLPRVTSEGAPDIMVVATGDTWVQIRSEDGSVIYESVMKKGDRYNLSGEDAFAKLRTGFGGHVYFVVDGQTFGPAGGNGEVVRNVAMTAEALTTSYSVADLTQNAVLREVLVAESQ</sequence>
<gene>
    <name evidence="2" type="ORF">IV417_03400</name>
</gene>
<dbReference type="InterPro" id="IPR010982">
    <property type="entry name" value="Lambda_DNA-bd_dom_sf"/>
</dbReference>
<dbReference type="RefSeq" id="WP_327792623.1">
    <property type="nucleotide sequence ID" value="NZ_JADQAZ010000001.1"/>
</dbReference>
<dbReference type="InterPro" id="IPR050400">
    <property type="entry name" value="Bact_Cytoskel_RodZ"/>
</dbReference>
<feature type="domain" description="Cytoskeleton protein RodZ-like C-terminal" evidence="1">
    <location>
        <begin position="305"/>
        <end position="373"/>
    </location>
</feature>
<keyword evidence="3" id="KW-1185">Reference proteome</keyword>
<dbReference type="Pfam" id="PF13413">
    <property type="entry name" value="HTH_25"/>
    <property type="match status" value="1"/>
</dbReference>
<organism evidence="2 3">
    <name type="scientific">Harenicola maris</name>
    <dbReference type="NCBI Taxonomy" id="2841044"/>
    <lineage>
        <taxon>Bacteria</taxon>
        <taxon>Pseudomonadati</taxon>
        <taxon>Pseudomonadota</taxon>
        <taxon>Alphaproteobacteria</taxon>
        <taxon>Rhodobacterales</taxon>
        <taxon>Paracoccaceae</taxon>
        <taxon>Harenicola</taxon>
    </lineage>
</organism>
<feature type="domain" description="Cytoskeleton protein RodZ-like C-terminal" evidence="1">
    <location>
        <begin position="449"/>
        <end position="518"/>
    </location>
</feature>
<dbReference type="InterPro" id="IPR025194">
    <property type="entry name" value="RodZ-like_C"/>
</dbReference>
<reference evidence="2 3" key="1">
    <citation type="journal article" date="2021" name="Arch. Microbiol.">
        <title>Harenicola maris gen. nov., sp. nov. isolated from the Sea of Japan shallow sediments.</title>
        <authorList>
            <person name="Romanenko L.A."/>
            <person name="Kurilenko V.V."/>
            <person name="Chernysheva N.Y."/>
            <person name="Tekutyeva L.A."/>
            <person name="Velansky P.V."/>
            <person name="Svetashev V.I."/>
            <person name="Isaeva M.P."/>
        </authorList>
    </citation>
    <scope>NUCLEOTIDE SEQUENCE [LARGE SCALE GENOMIC DNA]</scope>
    <source>
        <strain evidence="2 3">KMM 3653</strain>
    </source>
</reference>
<dbReference type="GO" id="GO:0003677">
    <property type="term" value="F:DNA binding"/>
    <property type="evidence" value="ECO:0007669"/>
    <property type="project" value="InterPro"/>
</dbReference>
<dbReference type="PANTHER" id="PTHR34475">
    <property type="match status" value="1"/>
</dbReference>
<proteinExistence type="predicted"/>
<dbReference type="EMBL" id="JADQAZ010000001">
    <property type="protein sequence ID" value="MBT0956419.1"/>
    <property type="molecule type" value="Genomic_DNA"/>
</dbReference>
<evidence type="ECO:0000313" key="2">
    <source>
        <dbReference type="EMBL" id="MBT0956419.1"/>
    </source>
</evidence>
<dbReference type="Pfam" id="PF13464">
    <property type="entry name" value="RodZ_C"/>
    <property type="match status" value="2"/>
</dbReference>
<comment type="caution">
    <text evidence="2">The sequence shown here is derived from an EMBL/GenBank/DDBJ whole genome shotgun (WGS) entry which is preliminary data.</text>
</comment>
<dbReference type="Gene3D" id="1.10.260.40">
    <property type="entry name" value="lambda repressor-like DNA-binding domains"/>
    <property type="match status" value="1"/>
</dbReference>
<name>A0AAP2CL40_9RHOB</name>
<dbReference type="PANTHER" id="PTHR34475:SF1">
    <property type="entry name" value="CYTOSKELETON PROTEIN RODZ"/>
    <property type="match status" value="1"/>
</dbReference>
<protein>
    <submittedName>
        <fullName evidence="2">DUF4115 domain-containing protein</fullName>
    </submittedName>
</protein>
<evidence type="ECO:0000259" key="1">
    <source>
        <dbReference type="Pfam" id="PF13464"/>
    </source>
</evidence>
<accession>A0AAP2CL40</accession>
<dbReference type="Proteomes" id="UP001315686">
    <property type="component" value="Unassembled WGS sequence"/>
</dbReference>